<keyword evidence="1" id="KW-1133">Transmembrane helix</keyword>
<dbReference type="Proteomes" id="UP001160519">
    <property type="component" value="Unassembled WGS sequence"/>
</dbReference>
<name>A0AA43TLR8_9GAMM</name>
<keyword evidence="3" id="KW-1185">Reference proteome</keyword>
<evidence type="ECO:0000313" key="2">
    <source>
        <dbReference type="EMBL" id="MDI1231427.1"/>
    </source>
</evidence>
<keyword evidence="1" id="KW-0812">Transmembrane</keyword>
<comment type="caution">
    <text evidence="2">The sequence shown here is derived from an EMBL/GenBank/DDBJ whole genome shotgun (WGS) entry which is preliminary data.</text>
</comment>
<accession>A0AA43TLR8</accession>
<keyword evidence="1" id="KW-0472">Membrane</keyword>
<evidence type="ECO:0000256" key="1">
    <source>
        <dbReference type="SAM" id="Phobius"/>
    </source>
</evidence>
<dbReference type="EMBL" id="JAQSDF010000029">
    <property type="protein sequence ID" value="MDI1231427.1"/>
    <property type="molecule type" value="Genomic_DNA"/>
</dbReference>
<reference evidence="2" key="1">
    <citation type="submission" date="2023-01" db="EMBL/GenBank/DDBJ databases">
        <title>Biogeochemical cycle of methane in antarctic sediments.</title>
        <authorList>
            <person name="Roldan D.M."/>
            <person name="Menes R.J."/>
        </authorList>
    </citation>
    <scope>NUCLEOTIDE SEQUENCE [LARGE SCALE GENOMIC DNA]</scope>
    <source>
        <strain evidence="2">K-2018 MAG008</strain>
    </source>
</reference>
<sequence>MVRLFSLLSAFAVLMVLTAGVGVYWISADQIAQAKRDSAAAVAKSVAVGISAQVNLLTHTLEKMALDPVVSAAVIRAETTELTAVAATLEQHLPDALKVRLLLPGVSELDDKSIPKMGYADLDMVRETLTKNQLPAIQGDVGPDRHLAITRRIMHNDQVVGVILASLNYDFISKALQAAELKNGHLELRQAALVLGAAGEPVSEALSDDAQKIKVANTGWELHYQVADSASSTGLTFIVGMIAVPALLALLAFFMGYRKLSSLLTQDLGSVLKAYKDMMKNKLQGTYPVKLTEMNAVVSTLVQFKRVMDNQDDDVISGNGAIDLEMSRFFDESEDLVTAGARTKGVNFNKAVTEKTQPAKLEIVDHTVPDSFDMPQSVNKK</sequence>
<evidence type="ECO:0000313" key="3">
    <source>
        <dbReference type="Proteomes" id="UP001160519"/>
    </source>
</evidence>
<proteinExistence type="predicted"/>
<protein>
    <submittedName>
        <fullName evidence="2">Uncharacterized protein</fullName>
    </submittedName>
</protein>
<dbReference type="AlphaFoldDB" id="A0AA43TLR8"/>
<gene>
    <name evidence="2" type="ORF">PSU93_09785</name>
</gene>
<feature type="transmembrane region" description="Helical" evidence="1">
    <location>
        <begin position="235"/>
        <end position="257"/>
    </location>
</feature>
<organism evidence="2 3">
    <name type="scientific">Candidatus Methylobacter titanis</name>
    <dbReference type="NCBI Taxonomy" id="3053457"/>
    <lineage>
        <taxon>Bacteria</taxon>
        <taxon>Pseudomonadati</taxon>
        <taxon>Pseudomonadota</taxon>
        <taxon>Gammaproteobacteria</taxon>
        <taxon>Methylococcales</taxon>
        <taxon>Methylococcaceae</taxon>
        <taxon>Methylobacter</taxon>
    </lineage>
</organism>